<dbReference type="PANTHER" id="PTHR37826">
    <property type="entry name" value="FLOTILLIN BAND_7_5 DOMAIN PROTEIN"/>
    <property type="match status" value="1"/>
</dbReference>
<keyword evidence="1" id="KW-1133">Transmembrane helix</keyword>
<keyword evidence="1" id="KW-0472">Membrane</keyword>
<keyword evidence="1" id="KW-0812">Transmembrane</keyword>
<proteinExistence type="predicted"/>
<dbReference type="Proteomes" id="UP000743001">
    <property type="component" value="Unassembled WGS sequence"/>
</dbReference>
<name>A0ABS6FTN0_9BACL</name>
<feature type="transmembrane region" description="Helical" evidence="1">
    <location>
        <begin position="316"/>
        <end position="334"/>
    </location>
</feature>
<keyword evidence="3" id="KW-1185">Reference proteome</keyword>
<sequence length="343" mass="38729">MPVIEYKCPNCGGNMKFDGDSGMLTCESCGRQDNIEERLDPIAQQVFEKDEAIEYQCTSCGAVLITNKDTSATICSFCGSPVVLGDRLSGQLAPSMVIPFTVTEQEAIQAFRKWCKRGLLTPSGFMTADRIKEITGIYVPFWLYDLHHDAQVYGEGTKVRSYTRGDYHITETEYYDVYRRLKLNYVKVPVDAAEKMDDTLMDKLEPFHYEHLKEFKTPYLSGYMAEKYSQSDRQLLPRAKDKVAGYIRSAIQASVTGYTTMNYSNQHITTTHASARYVLLPVWILTYDYNRQEHMFAMNGQTGKVVGKPPLSKLKIFSWFAGISAGTLLILKLISLSMGGGFL</sequence>
<evidence type="ECO:0000313" key="3">
    <source>
        <dbReference type="Proteomes" id="UP000743001"/>
    </source>
</evidence>
<comment type="caution">
    <text evidence="2">The sequence shown here is derived from an EMBL/GenBank/DDBJ whole genome shotgun (WGS) entry which is preliminary data.</text>
</comment>
<dbReference type="PANTHER" id="PTHR37826:SF3">
    <property type="entry name" value="J DOMAIN-CONTAINING PROTEIN"/>
    <property type="match status" value="1"/>
</dbReference>
<protein>
    <submittedName>
        <fullName evidence="2">TFIIB-type zinc ribbon-containing protein</fullName>
    </submittedName>
</protein>
<evidence type="ECO:0000256" key="1">
    <source>
        <dbReference type="SAM" id="Phobius"/>
    </source>
</evidence>
<dbReference type="EMBL" id="JAHLQJ010000009">
    <property type="protein sequence ID" value="MBU5672510.1"/>
    <property type="molecule type" value="Genomic_DNA"/>
</dbReference>
<gene>
    <name evidence="2" type="ORF">KQJ23_11805</name>
</gene>
<accession>A0ABS6FTN0</accession>
<organism evidence="2 3">
    <name type="scientific">Paenibacillus brevis</name>
    <dbReference type="NCBI Taxonomy" id="2841508"/>
    <lineage>
        <taxon>Bacteria</taxon>
        <taxon>Bacillati</taxon>
        <taxon>Bacillota</taxon>
        <taxon>Bacilli</taxon>
        <taxon>Bacillales</taxon>
        <taxon>Paenibacillaceae</taxon>
        <taxon>Paenibacillus</taxon>
    </lineage>
</organism>
<reference evidence="2 3" key="1">
    <citation type="submission" date="2021-06" db="EMBL/GenBank/DDBJ databases">
        <authorList>
            <person name="Sun Q."/>
            <person name="Li D."/>
        </authorList>
    </citation>
    <scope>NUCLEOTIDE SEQUENCE [LARGE SCALE GENOMIC DNA]</scope>
    <source>
        <strain evidence="2 3">MSJ-6</strain>
    </source>
</reference>
<evidence type="ECO:0000313" key="2">
    <source>
        <dbReference type="EMBL" id="MBU5672510.1"/>
    </source>
</evidence>
<dbReference type="RefSeq" id="WP_216479091.1">
    <property type="nucleotide sequence ID" value="NZ_JAHLQJ010000009.1"/>
</dbReference>